<organism evidence="2 3">
    <name type="scientific">Chitinimonas taiwanensis DSM 18899</name>
    <dbReference type="NCBI Taxonomy" id="1121279"/>
    <lineage>
        <taxon>Bacteria</taxon>
        <taxon>Pseudomonadati</taxon>
        <taxon>Pseudomonadota</taxon>
        <taxon>Betaproteobacteria</taxon>
        <taxon>Neisseriales</taxon>
        <taxon>Chitinibacteraceae</taxon>
        <taxon>Chitinimonas</taxon>
    </lineage>
</organism>
<dbReference type="InterPro" id="IPR017467">
    <property type="entry name" value="CHP03016_PEP-CTERM"/>
</dbReference>
<sequence length="523" mass="56688">MATVMVTDMATSLVRLPASHLPQHGPVRVYRRAARLLLALLAVPSMAGVWEVQPSVSLSETISDNASLQSGDSKNEAITELSPGIRLRGTGDRLSVNLDYRLQRHIYARESEKNKTRHALGANASLEAIENWLFVDADATISQQDISAFGGSPLGDNSSNPNRTETANYRLSPYVRGQLGGWAAYQLKYTQSLTKADSAQVADIDNGTWSAGLSGLPAPSGLGWGLDGNGQTIEYENGRRSRSESARLLLSYQFDPQFKLAVFAGKERNNHASPQMQSNDTPGASLEWSPSSRTQITASWQRRFFGDGSSFSFSHRSALTAWRLSSSKDISVVPNQFGEVTLGSFFDLYFNLFASQEPDPIKRAVLVRNFLLLNGIPPNGTVSAGFLASRISVQRQHQGSVAILGANNSLTLSASQSDSRGLLAASNLSDDFDSVDQVRQQSLSLNWAHRFSPLSSLSLMLVRQRSQGSGATALETTTDGLNLLFSTQLSPFTRASLGFRRSVVEGASDYAENALTGTVSHQF</sequence>
<gene>
    <name evidence="2" type="ORF">SAMN02745887_00431</name>
</gene>
<dbReference type="Proteomes" id="UP000186513">
    <property type="component" value="Unassembled WGS sequence"/>
</dbReference>
<reference evidence="2 3" key="1">
    <citation type="submission" date="2016-11" db="EMBL/GenBank/DDBJ databases">
        <authorList>
            <person name="Jaros S."/>
            <person name="Januszkiewicz K."/>
            <person name="Wedrychowicz H."/>
        </authorList>
    </citation>
    <scope>NUCLEOTIDE SEQUENCE [LARGE SCALE GENOMIC DNA]</scope>
    <source>
        <strain evidence="2 3">DSM 18899</strain>
    </source>
</reference>
<dbReference type="EMBL" id="FPKR01000002">
    <property type="protein sequence ID" value="SFZ71678.1"/>
    <property type="molecule type" value="Genomic_DNA"/>
</dbReference>
<proteinExistence type="predicted"/>
<keyword evidence="3" id="KW-1185">Reference proteome</keyword>
<dbReference type="STRING" id="1121279.SAMN02745887_00431"/>
<dbReference type="OrthoDB" id="8522878at2"/>
<feature type="region of interest" description="Disordered" evidence="1">
    <location>
        <begin position="270"/>
        <end position="289"/>
    </location>
</feature>
<evidence type="ECO:0000256" key="1">
    <source>
        <dbReference type="SAM" id="MobiDB-lite"/>
    </source>
</evidence>
<evidence type="ECO:0000313" key="2">
    <source>
        <dbReference type="EMBL" id="SFZ71678.1"/>
    </source>
</evidence>
<dbReference type="AlphaFoldDB" id="A0A1K2H5Y5"/>
<feature type="compositionally biased region" description="Polar residues" evidence="1">
    <location>
        <begin position="271"/>
        <end position="289"/>
    </location>
</feature>
<name>A0A1K2H5Y5_9NEIS</name>
<protein>
    <submittedName>
        <fullName evidence="2">Uncharacterized protein, PEP-CTERM system associated</fullName>
    </submittedName>
</protein>
<dbReference type="NCBIfam" id="TIGR03016">
    <property type="entry name" value="pepcterm_hypo_1"/>
    <property type="match status" value="1"/>
</dbReference>
<accession>A0A1K2H5Y5</accession>
<dbReference type="SUPFAM" id="SSF56935">
    <property type="entry name" value="Porins"/>
    <property type="match status" value="1"/>
</dbReference>
<evidence type="ECO:0000313" key="3">
    <source>
        <dbReference type="Proteomes" id="UP000186513"/>
    </source>
</evidence>